<dbReference type="EMBL" id="JACXJA010000060">
    <property type="protein sequence ID" value="MBD2866488.1"/>
    <property type="molecule type" value="Genomic_DNA"/>
</dbReference>
<keyword evidence="3" id="KW-0804">Transcription</keyword>
<dbReference type="SUPFAM" id="SSF100950">
    <property type="entry name" value="NagB/RpiA/CoA transferase-like"/>
    <property type="match status" value="1"/>
</dbReference>
<dbReference type="InterPro" id="IPR001034">
    <property type="entry name" value="DeoR_HTH"/>
</dbReference>
<dbReference type="RefSeq" id="WP_190932106.1">
    <property type="nucleotide sequence ID" value="NZ_JACXJA010000060.1"/>
</dbReference>
<dbReference type="Pfam" id="PF08220">
    <property type="entry name" value="HTH_DeoR"/>
    <property type="match status" value="1"/>
</dbReference>
<dbReference type="InterPro" id="IPR037171">
    <property type="entry name" value="NagB/RpiA_transferase-like"/>
</dbReference>
<dbReference type="InterPro" id="IPR050313">
    <property type="entry name" value="Carb_Metab_HTH_regulators"/>
</dbReference>
<evidence type="ECO:0000313" key="5">
    <source>
        <dbReference type="EMBL" id="MBD2866488.1"/>
    </source>
</evidence>
<dbReference type="InterPro" id="IPR014036">
    <property type="entry name" value="DeoR-like_C"/>
</dbReference>
<evidence type="ECO:0000256" key="1">
    <source>
        <dbReference type="ARBA" id="ARBA00023015"/>
    </source>
</evidence>
<proteinExistence type="predicted"/>
<dbReference type="GO" id="GO:0003677">
    <property type="term" value="F:DNA binding"/>
    <property type="evidence" value="ECO:0007669"/>
    <property type="project" value="UniProtKB-KW"/>
</dbReference>
<gene>
    <name evidence="5" type="ORF">IDH45_31410</name>
</gene>
<dbReference type="Gene3D" id="3.40.50.1360">
    <property type="match status" value="1"/>
</dbReference>
<sequence>MLVQERHKLIIMELESKGNVSVTELKSLLQVSLDTVRRDLAQLESLGKLQRVHGGATSKNNVVTNQAYLQRKISLIDRKQELAGYAVERIKENQAVCLNAGTTNIEVAKKLAARFERLTIISNSLKVVECLAHKKGFTVILLGGILNHDEYSLYGRSIENEIAGFNIDVSFISINAISLEKGLTDFRQGESDVINAMIRSSRQSVVVADSSKFETVSYLNICSLKQIDAIVTDSQMDDTLREQYIENGVSIVNAYPNG</sequence>
<dbReference type="PANTHER" id="PTHR30363:SF44">
    <property type="entry name" value="AGA OPERON TRANSCRIPTIONAL REPRESSOR-RELATED"/>
    <property type="match status" value="1"/>
</dbReference>
<dbReference type="InterPro" id="IPR018356">
    <property type="entry name" value="Tscrpt_reg_HTH_DeoR_CS"/>
</dbReference>
<name>A0A927CEA6_9BACL</name>
<dbReference type="AlphaFoldDB" id="A0A927CEA6"/>
<keyword evidence="6" id="KW-1185">Reference proteome</keyword>
<comment type="caution">
    <text evidence="5">The sequence shown here is derived from an EMBL/GenBank/DDBJ whole genome shotgun (WGS) entry which is preliminary data.</text>
</comment>
<dbReference type="PROSITE" id="PS00894">
    <property type="entry name" value="HTH_DEOR_1"/>
    <property type="match status" value="1"/>
</dbReference>
<dbReference type="SMART" id="SM01134">
    <property type="entry name" value="DeoRC"/>
    <property type="match status" value="1"/>
</dbReference>
<dbReference type="InterPro" id="IPR036390">
    <property type="entry name" value="WH_DNA-bd_sf"/>
</dbReference>
<dbReference type="PROSITE" id="PS51000">
    <property type="entry name" value="HTH_DEOR_2"/>
    <property type="match status" value="1"/>
</dbReference>
<dbReference type="InterPro" id="IPR036388">
    <property type="entry name" value="WH-like_DNA-bd_sf"/>
</dbReference>
<organism evidence="5 6">
    <name type="scientific">Paenibacillus oceani</name>
    <dbReference type="NCBI Taxonomy" id="2772510"/>
    <lineage>
        <taxon>Bacteria</taxon>
        <taxon>Bacillati</taxon>
        <taxon>Bacillota</taxon>
        <taxon>Bacilli</taxon>
        <taxon>Bacillales</taxon>
        <taxon>Paenibacillaceae</taxon>
        <taxon>Paenibacillus</taxon>
    </lineage>
</organism>
<dbReference type="Proteomes" id="UP000639396">
    <property type="component" value="Unassembled WGS sequence"/>
</dbReference>
<dbReference type="GO" id="GO:0003700">
    <property type="term" value="F:DNA-binding transcription factor activity"/>
    <property type="evidence" value="ECO:0007669"/>
    <property type="project" value="InterPro"/>
</dbReference>
<dbReference type="Gene3D" id="1.10.10.10">
    <property type="entry name" value="Winged helix-like DNA-binding domain superfamily/Winged helix DNA-binding domain"/>
    <property type="match status" value="1"/>
</dbReference>
<evidence type="ECO:0000313" key="6">
    <source>
        <dbReference type="Proteomes" id="UP000639396"/>
    </source>
</evidence>
<dbReference type="PRINTS" id="PR00037">
    <property type="entry name" value="HTHLACR"/>
</dbReference>
<reference evidence="5" key="1">
    <citation type="submission" date="2020-09" db="EMBL/GenBank/DDBJ databases">
        <title>A novel bacterium of genus Paenibacillus, isolated from South China Sea.</title>
        <authorList>
            <person name="Huang H."/>
            <person name="Mo K."/>
            <person name="Hu Y."/>
        </authorList>
    </citation>
    <scope>NUCLEOTIDE SEQUENCE</scope>
    <source>
        <strain evidence="5">IB182363</strain>
    </source>
</reference>
<protein>
    <submittedName>
        <fullName evidence="5">DeoR/GlpR transcriptional regulator</fullName>
    </submittedName>
</protein>
<accession>A0A927CEA6</accession>
<dbReference type="SMART" id="SM00420">
    <property type="entry name" value="HTH_DEOR"/>
    <property type="match status" value="1"/>
</dbReference>
<dbReference type="SUPFAM" id="SSF46785">
    <property type="entry name" value="Winged helix' DNA-binding domain"/>
    <property type="match status" value="1"/>
</dbReference>
<evidence type="ECO:0000256" key="3">
    <source>
        <dbReference type="ARBA" id="ARBA00023163"/>
    </source>
</evidence>
<keyword evidence="2" id="KW-0238">DNA-binding</keyword>
<evidence type="ECO:0000259" key="4">
    <source>
        <dbReference type="PROSITE" id="PS51000"/>
    </source>
</evidence>
<feature type="domain" description="HTH deoR-type" evidence="4">
    <location>
        <begin position="3"/>
        <end position="58"/>
    </location>
</feature>
<keyword evidence="1" id="KW-0805">Transcription regulation</keyword>
<dbReference type="PANTHER" id="PTHR30363">
    <property type="entry name" value="HTH-TYPE TRANSCRIPTIONAL REGULATOR SRLR-RELATED"/>
    <property type="match status" value="1"/>
</dbReference>
<dbReference type="Pfam" id="PF00455">
    <property type="entry name" value="DeoRC"/>
    <property type="match status" value="1"/>
</dbReference>
<evidence type="ECO:0000256" key="2">
    <source>
        <dbReference type="ARBA" id="ARBA00023125"/>
    </source>
</evidence>